<evidence type="ECO:0000256" key="1">
    <source>
        <dbReference type="SAM" id="MobiDB-lite"/>
    </source>
</evidence>
<gene>
    <name evidence="3" type="ORF">ABRP34_18090</name>
</gene>
<evidence type="ECO:0000256" key="2">
    <source>
        <dbReference type="SAM" id="Phobius"/>
    </source>
</evidence>
<feature type="compositionally biased region" description="Low complexity" evidence="1">
    <location>
        <begin position="138"/>
        <end position="186"/>
    </location>
</feature>
<feature type="region of interest" description="Disordered" evidence="1">
    <location>
        <begin position="133"/>
        <end position="200"/>
    </location>
</feature>
<keyword evidence="2" id="KW-0812">Transmembrane</keyword>
<keyword evidence="2" id="KW-1133">Transmembrane helix</keyword>
<organism evidence="3">
    <name type="scientific">Arthrobacter sp. K5</name>
    <dbReference type="NCBI Taxonomy" id="2839623"/>
    <lineage>
        <taxon>Bacteria</taxon>
        <taxon>Bacillati</taxon>
        <taxon>Actinomycetota</taxon>
        <taxon>Actinomycetes</taxon>
        <taxon>Micrococcales</taxon>
        <taxon>Micrococcaceae</taxon>
        <taxon>Arthrobacter</taxon>
    </lineage>
</organism>
<reference evidence="3" key="1">
    <citation type="submission" date="2024-06" db="EMBL/GenBank/DDBJ databases">
        <title>Biodegradation of dimethachlon by Arthrobacter sp. K5: mechanistic insights and ecological implications.</title>
        <authorList>
            <person name="Hu S."/>
            <person name="Lu P."/>
        </authorList>
    </citation>
    <scope>NUCLEOTIDE SEQUENCE</scope>
    <source>
        <strain evidence="3">K5</strain>
    </source>
</reference>
<sequence length="200" mass="20985">MRHMGNSGKTAIGAFAAAAGLLVLTAVTLEEAALVAFLGALAVGYVASVAEAFARHRYLALLAGGAGTSLFIGCSIAFLRMWGLAFNQSPAALGQAVTTRDSDIYFYLAAASGCLTLLVLFCAAVWPSRRRLRRESPTRPAAAARPRGVSPARAAGAPSRPATRLPAGARQPAQAPVRQQQAQRPAQPKPPQQKRAVRQR</sequence>
<accession>A0AAU8EPJ7</accession>
<evidence type="ECO:0000313" key="3">
    <source>
        <dbReference type="EMBL" id="XCH10712.1"/>
    </source>
</evidence>
<name>A0AAU8EPJ7_9MICC</name>
<dbReference type="EMBL" id="CP159279">
    <property type="protein sequence ID" value="XCH10712.1"/>
    <property type="molecule type" value="Genomic_DNA"/>
</dbReference>
<protein>
    <submittedName>
        <fullName evidence="3">Uncharacterized protein</fullName>
    </submittedName>
</protein>
<dbReference type="RefSeq" id="WP_050934316.1">
    <property type="nucleotide sequence ID" value="NZ_CP159279.1"/>
</dbReference>
<feature type="transmembrane region" description="Helical" evidence="2">
    <location>
        <begin position="61"/>
        <end position="84"/>
    </location>
</feature>
<keyword evidence="2" id="KW-0472">Membrane</keyword>
<dbReference type="AlphaFoldDB" id="A0AAU8EPJ7"/>
<proteinExistence type="predicted"/>
<feature type="transmembrane region" description="Helical" evidence="2">
    <location>
        <begin position="35"/>
        <end position="54"/>
    </location>
</feature>
<feature type="transmembrane region" description="Helical" evidence="2">
    <location>
        <begin position="104"/>
        <end position="126"/>
    </location>
</feature>